<dbReference type="EMBL" id="JAPFFF010000007">
    <property type="protein sequence ID" value="KAK8886105.1"/>
    <property type="molecule type" value="Genomic_DNA"/>
</dbReference>
<feature type="compositionally biased region" description="Basic and acidic residues" evidence="1">
    <location>
        <begin position="443"/>
        <end position="454"/>
    </location>
</feature>
<feature type="region of interest" description="Disordered" evidence="1">
    <location>
        <begin position="375"/>
        <end position="470"/>
    </location>
</feature>
<reference evidence="3 4" key="1">
    <citation type="submission" date="2024-04" db="EMBL/GenBank/DDBJ databases">
        <title>Tritrichomonas musculus Genome.</title>
        <authorList>
            <person name="Alves-Ferreira E."/>
            <person name="Grigg M."/>
            <person name="Lorenzi H."/>
            <person name="Galac M."/>
        </authorList>
    </citation>
    <scope>NUCLEOTIDE SEQUENCE [LARGE SCALE GENOMIC DNA]</scope>
    <source>
        <strain evidence="3 4">EAF2021</strain>
    </source>
</reference>
<protein>
    <submittedName>
        <fullName evidence="3">Uncharacterized protein</fullName>
    </submittedName>
</protein>
<feature type="transmembrane region" description="Helical" evidence="2">
    <location>
        <begin position="497"/>
        <end position="517"/>
    </location>
</feature>
<feature type="compositionally biased region" description="Basic and acidic residues" evidence="1">
    <location>
        <begin position="156"/>
        <end position="166"/>
    </location>
</feature>
<name>A0ABR2K4T2_9EUKA</name>
<evidence type="ECO:0000256" key="1">
    <source>
        <dbReference type="SAM" id="MobiDB-lite"/>
    </source>
</evidence>
<keyword evidence="2" id="KW-1133">Transmembrane helix</keyword>
<keyword evidence="2" id="KW-0812">Transmembrane</keyword>
<proteinExistence type="predicted"/>
<feature type="compositionally biased region" description="Basic and acidic residues" evidence="1">
    <location>
        <begin position="178"/>
        <end position="235"/>
    </location>
</feature>
<comment type="caution">
    <text evidence="3">The sequence shown here is derived from an EMBL/GenBank/DDBJ whole genome shotgun (WGS) entry which is preliminary data.</text>
</comment>
<feature type="region of interest" description="Disordered" evidence="1">
    <location>
        <begin position="156"/>
        <end position="235"/>
    </location>
</feature>
<keyword evidence="4" id="KW-1185">Reference proteome</keyword>
<keyword evidence="2" id="KW-0472">Membrane</keyword>
<feature type="compositionally biased region" description="Basic and acidic residues" evidence="1">
    <location>
        <begin position="409"/>
        <end position="424"/>
    </location>
</feature>
<feature type="region of interest" description="Disordered" evidence="1">
    <location>
        <begin position="287"/>
        <end position="340"/>
    </location>
</feature>
<gene>
    <name evidence="3" type="ORF">M9Y10_041565</name>
</gene>
<sequence>MSESDDVITHLSQLNFSIFTKKLEEMSGKNRPKDEHGKQRKKWLRVIRNMVRTQSIQTVITFLYAAKAHTASSQHILKLSLQRWKEGLLRRREIRLKWQHINDLVISVIHQNRLSEYREKVHNQRAYLTSRYLASLPEISNPNYLLFFRQINDNQIDEKPPEKEPEINSDEQSSEHIMNSHEESENSFHRLESPKHKIEERDISLVKEDDKDEDKSIGNESEKCSVDEENSIKDENAFNEINSDVLNDTYKSNNEFNENNELDINNEANEESPENQIVDENEIINENDGNEANNENNNIEANNENNDAGLHNENNDNEAKNVSNENESNNDHNEVVNNDNNENEINTAQNENKAINESNENEAIIYHKEIKLINEDNENNDHKENKRNNENNEKKSNPIESIDQNSKNETNDIVKENQENKENNVIKGIKNLRSPKRISSPKNEIDEIKEREVNPDLDQQRNTNPQQKSNIHFSFDQKKIKELIPQSVKDTFSRYDLSTFFVAFLIMISTIFLTYIFKSFIFWANGTFARYKEFEFNMTLPVYDPNYDVNVFLNYSEILPPESEINVVELLRAMSKELKDVKERQTELIDEVLQMRINN</sequence>
<feature type="compositionally biased region" description="Basic and acidic residues" evidence="1">
    <location>
        <begin position="375"/>
        <end position="397"/>
    </location>
</feature>
<dbReference type="Proteomes" id="UP001470230">
    <property type="component" value="Unassembled WGS sequence"/>
</dbReference>
<organism evidence="3 4">
    <name type="scientific">Tritrichomonas musculus</name>
    <dbReference type="NCBI Taxonomy" id="1915356"/>
    <lineage>
        <taxon>Eukaryota</taxon>
        <taxon>Metamonada</taxon>
        <taxon>Parabasalia</taxon>
        <taxon>Tritrichomonadida</taxon>
        <taxon>Tritrichomonadidae</taxon>
        <taxon>Tritrichomonas</taxon>
    </lineage>
</organism>
<feature type="compositionally biased region" description="Low complexity" evidence="1">
    <location>
        <begin position="290"/>
        <end position="309"/>
    </location>
</feature>
<accession>A0ABR2K4T2</accession>
<evidence type="ECO:0000313" key="3">
    <source>
        <dbReference type="EMBL" id="KAK8886105.1"/>
    </source>
</evidence>
<evidence type="ECO:0000313" key="4">
    <source>
        <dbReference type="Proteomes" id="UP001470230"/>
    </source>
</evidence>
<feature type="compositionally biased region" description="Polar residues" evidence="1">
    <location>
        <begin position="460"/>
        <end position="470"/>
    </location>
</feature>
<evidence type="ECO:0000256" key="2">
    <source>
        <dbReference type="SAM" id="Phobius"/>
    </source>
</evidence>
<feature type="compositionally biased region" description="Polar residues" evidence="1">
    <location>
        <begin position="398"/>
        <end position="408"/>
    </location>
</feature>